<dbReference type="GO" id="GO:0003697">
    <property type="term" value="F:single-stranded DNA binding"/>
    <property type="evidence" value="ECO:0007669"/>
    <property type="project" value="TreeGrafter"/>
</dbReference>
<feature type="compositionally biased region" description="Basic residues" evidence="9">
    <location>
        <begin position="480"/>
        <end position="493"/>
    </location>
</feature>
<organism evidence="10 11">
    <name type="scientific">Lineolata rhizophorae</name>
    <dbReference type="NCBI Taxonomy" id="578093"/>
    <lineage>
        <taxon>Eukaryota</taxon>
        <taxon>Fungi</taxon>
        <taxon>Dikarya</taxon>
        <taxon>Ascomycota</taxon>
        <taxon>Pezizomycotina</taxon>
        <taxon>Dothideomycetes</taxon>
        <taxon>Dothideomycetes incertae sedis</taxon>
        <taxon>Lineolatales</taxon>
        <taxon>Lineolataceae</taxon>
        <taxon>Lineolata</taxon>
    </lineage>
</organism>
<evidence type="ECO:0000256" key="4">
    <source>
        <dbReference type="ARBA" id="ARBA00022705"/>
    </source>
</evidence>
<dbReference type="Proteomes" id="UP000799766">
    <property type="component" value="Unassembled WGS sequence"/>
</dbReference>
<comment type="subcellular location">
    <subcellularLocation>
        <location evidence="1 8">Nucleus</location>
    </subcellularLocation>
</comment>
<evidence type="ECO:0000256" key="3">
    <source>
        <dbReference type="ARBA" id="ARBA00018363"/>
    </source>
</evidence>
<gene>
    <name evidence="10" type="ORF">BDY21DRAFT_344349</name>
</gene>
<sequence>MASHDPKLLERSAQLRQELKAWEKQFAASHYGRRAGRSDIKANPAIAAKYKEYNSVRAALEKGKAPPPESRPSTALSPTPSKKRKSQEYAAGSEPPRKRASSLSTPTKKRKSREGATNQETPRKRASPSLPPEKGVPAVEGKEEDDGIRPLPFQFSRRTVFTPSGKHMMVGPTPQRNGQALGIFDLLSPETPTKSTKRSALVDISANSVSTPVKGGKTLDDAAFASGGRAKWSRTPMSEGRRFFLNMFATPPKKEEEKSSHDTPTSSRHSSTPLFLRRDRGGIMNTIDEEQPSTPRPRLPWKRRPFGRTLSSMIREMREQEEENRLNEEMEILREIEQENEGANIKETKAKEPKAPKVLVEDSQNMPLGPDGGNILDEELEEQDKHDARPAKKWKKKGAKRQTRRVILRPVTNRSKPPEPVHTSESESDHETAARETEIPIPDVQVNEVDETNDERTRGRTIDDQTDSDHSDFEASSRKAASKFKKTSKKNASKKNAPKEPKKLARKVKAEAHANYRKLKIKNKNSRANGKGKFRGR</sequence>
<keyword evidence="5 8" id="KW-0539">Nucleus</keyword>
<keyword evidence="11" id="KW-1185">Reference proteome</keyword>
<evidence type="ECO:0000313" key="10">
    <source>
        <dbReference type="EMBL" id="KAF2457618.1"/>
    </source>
</evidence>
<reference evidence="10" key="1">
    <citation type="journal article" date="2020" name="Stud. Mycol.">
        <title>101 Dothideomycetes genomes: a test case for predicting lifestyles and emergence of pathogens.</title>
        <authorList>
            <person name="Haridas S."/>
            <person name="Albert R."/>
            <person name="Binder M."/>
            <person name="Bloem J."/>
            <person name="Labutti K."/>
            <person name="Salamov A."/>
            <person name="Andreopoulos B."/>
            <person name="Baker S."/>
            <person name="Barry K."/>
            <person name="Bills G."/>
            <person name="Bluhm B."/>
            <person name="Cannon C."/>
            <person name="Castanera R."/>
            <person name="Culley D."/>
            <person name="Daum C."/>
            <person name="Ezra D."/>
            <person name="Gonzalez J."/>
            <person name="Henrissat B."/>
            <person name="Kuo A."/>
            <person name="Liang C."/>
            <person name="Lipzen A."/>
            <person name="Lutzoni F."/>
            <person name="Magnuson J."/>
            <person name="Mondo S."/>
            <person name="Nolan M."/>
            <person name="Ohm R."/>
            <person name="Pangilinan J."/>
            <person name="Park H.-J."/>
            <person name="Ramirez L."/>
            <person name="Alfaro M."/>
            <person name="Sun H."/>
            <person name="Tritt A."/>
            <person name="Yoshinaga Y."/>
            <person name="Zwiers L.-H."/>
            <person name="Turgeon B."/>
            <person name="Goodwin S."/>
            <person name="Spatafora J."/>
            <person name="Crous P."/>
            <person name="Grigoriev I."/>
        </authorList>
    </citation>
    <scope>NUCLEOTIDE SEQUENCE</scope>
    <source>
        <strain evidence="10">ATCC 16933</strain>
    </source>
</reference>
<dbReference type="PANTHER" id="PTHR28124">
    <property type="entry name" value="DNA REPLICATION REGULATOR SLD2"/>
    <property type="match status" value="1"/>
</dbReference>
<dbReference type="CDD" id="cd22289">
    <property type="entry name" value="RecQL4_SLD2_NTD"/>
    <property type="match status" value="1"/>
</dbReference>
<feature type="region of interest" description="Disordered" evidence="9">
    <location>
        <begin position="248"/>
        <end position="305"/>
    </location>
</feature>
<evidence type="ECO:0000256" key="2">
    <source>
        <dbReference type="ARBA" id="ARBA00007276"/>
    </source>
</evidence>
<feature type="compositionally biased region" description="Basic and acidic residues" evidence="9">
    <location>
        <begin position="497"/>
        <end position="514"/>
    </location>
</feature>
<dbReference type="InterPro" id="IPR040203">
    <property type="entry name" value="Sld2"/>
</dbReference>
<dbReference type="GO" id="GO:1902977">
    <property type="term" value="P:mitotic DNA replication preinitiation complex assembly"/>
    <property type="evidence" value="ECO:0007669"/>
    <property type="project" value="TreeGrafter"/>
</dbReference>
<evidence type="ECO:0000256" key="5">
    <source>
        <dbReference type="ARBA" id="ARBA00023242"/>
    </source>
</evidence>
<dbReference type="GO" id="GO:0000727">
    <property type="term" value="P:double-strand break repair via break-induced replication"/>
    <property type="evidence" value="ECO:0007669"/>
    <property type="project" value="TreeGrafter"/>
</dbReference>
<comment type="similarity">
    <text evidence="2 8">Belongs to the SLD2 family.</text>
</comment>
<dbReference type="Pfam" id="PF11719">
    <property type="entry name" value="Drc1-Sld2"/>
    <property type="match status" value="1"/>
</dbReference>
<feature type="region of interest" description="Disordered" evidence="9">
    <location>
        <begin position="337"/>
        <end position="537"/>
    </location>
</feature>
<dbReference type="EMBL" id="MU001680">
    <property type="protein sequence ID" value="KAF2457618.1"/>
    <property type="molecule type" value="Genomic_DNA"/>
</dbReference>
<dbReference type="GO" id="GO:0031261">
    <property type="term" value="C:DNA replication preinitiation complex"/>
    <property type="evidence" value="ECO:0007669"/>
    <property type="project" value="TreeGrafter"/>
</dbReference>
<dbReference type="Gene3D" id="1.10.10.1460">
    <property type="match status" value="1"/>
</dbReference>
<keyword evidence="4 8" id="KW-0235">DNA replication</keyword>
<dbReference type="GO" id="GO:0006270">
    <property type="term" value="P:DNA replication initiation"/>
    <property type="evidence" value="ECO:0007669"/>
    <property type="project" value="UniProtKB-UniRule"/>
</dbReference>
<evidence type="ECO:0000313" key="11">
    <source>
        <dbReference type="Proteomes" id="UP000799766"/>
    </source>
</evidence>
<feature type="compositionally biased region" description="Basic residues" evidence="9">
    <location>
        <begin position="515"/>
        <end position="537"/>
    </location>
</feature>
<feature type="compositionally biased region" description="Polar residues" evidence="9">
    <location>
        <begin position="262"/>
        <end position="273"/>
    </location>
</feature>
<protein>
    <recommendedName>
        <fullName evidence="3 8">DNA replication regulator SLD2</fullName>
    </recommendedName>
</protein>
<dbReference type="FunFam" id="1.10.10.1460:FF:000001">
    <property type="entry name" value="DNA replication regulator Sld2"/>
    <property type="match status" value="1"/>
</dbReference>
<accession>A0A6A6P1C0</accession>
<dbReference type="PANTHER" id="PTHR28124:SF1">
    <property type="entry name" value="DNA REPLICATION REGULATOR SLD2"/>
    <property type="match status" value="1"/>
</dbReference>
<feature type="region of interest" description="Disordered" evidence="9">
    <location>
        <begin position="58"/>
        <end position="155"/>
    </location>
</feature>
<feature type="compositionally biased region" description="Basic residues" evidence="9">
    <location>
        <begin position="391"/>
        <end position="407"/>
    </location>
</feature>
<dbReference type="OrthoDB" id="8775810at2759"/>
<feature type="compositionally biased region" description="Basic and acidic residues" evidence="9">
    <location>
        <begin position="416"/>
        <end position="438"/>
    </location>
</feature>
<feature type="compositionally biased region" description="Basic and acidic residues" evidence="9">
    <location>
        <begin position="344"/>
        <end position="355"/>
    </location>
</feature>
<dbReference type="AlphaFoldDB" id="A0A6A6P1C0"/>
<dbReference type="InterPro" id="IPR021110">
    <property type="entry name" value="DNA_rep_checkpnt_protein"/>
</dbReference>
<keyword evidence="6 8" id="KW-0131">Cell cycle</keyword>
<evidence type="ECO:0000256" key="9">
    <source>
        <dbReference type="SAM" id="MobiDB-lite"/>
    </source>
</evidence>
<name>A0A6A6P1C0_9PEZI</name>
<evidence type="ECO:0000256" key="7">
    <source>
        <dbReference type="ARBA" id="ARBA00025253"/>
    </source>
</evidence>
<feature type="compositionally biased region" description="Polar residues" evidence="9">
    <location>
        <begin position="71"/>
        <end position="80"/>
    </location>
</feature>
<evidence type="ECO:0000256" key="6">
    <source>
        <dbReference type="ARBA" id="ARBA00023306"/>
    </source>
</evidence>
<evidence type="ECO:0000256" key="8">
    <source>
        <dbReference type="RuleBase" id="RU367067"/>
    </source>
</evidence>
<dbReference type="GO" id="GO:0003688">
    <property type="term" value="F:DNA replication origin binding"/>
    <property type="evidence" value="ECO:0007669"/>
    <property type="project" value="TreeGrafter"/>
</dbReference>
<comment type="function">
    <text evidence="7 8">Has a role in the initiation of DNA replication. Required at S-phase checkpoint.</text>
</comment>
<proteinExistence type="inferred from homology"/>
<evidence type="ECO:0000256" key="1">
    <source>
        <dbReference type="ARBA" id="ARBA00004123"/>
    </source>
</evidence>
<feature type="compositionally biased region" description="Basic and acidic residues" evidence="9">
    <location>
        <begin position="454"/>
        <end position="477"/>
    </location>
</feature>
<feature type="compositionally biased region" description="Basic and acidic residues" evidence="9">
    <location>
        <begin position="252"/>
        <end position="261"/>
    </location>
</feature>